<proteinExistence type="predicted"/>
<sequence length="48" mass="5759">MKEFLAEEIGGTINHLLKPRDVVVPYYYMVKRRKLTILIHCLTRDVVW</sequence>
<protein>
    <submittedName>
        <fullName evidence="1">Uncharacterized protein</fullName>
    </submittedName>
</protein>
<reference evidence="1" key="1">
    <citation type="journal article" date="2015" name="Proc. Natl. Acad. Sci. U.S.A.">
        <title>Networks of energetic and metabolic interactions define dynamics in microbial communities.</title>
        <authorList>
            <person name="Embree M."/>
            <person name="Liu J.K."/>
            <person name="Al-Bassam M.M."/>
            <person name="Zengler K."/>
        </authorList>
    </citation>
    <scope>NUCLEOTIDE SEQUENCE</scope>
</reference>
<comment type="caution">
    <text evidence="1">The sequence shown here is derived from an EMBL/GenBank/DDBJ whole genome shotgun (WGS) entry which is preliminary data.</text>
</comment>
<accession>A0A0W8E7L0</accession>
<gene>
    <name evidence="1" type="ORF">ASZ90_018157</name>
</gene>
<evidence type="ECO:0000313" key="1">
    <source>
        <dbReference type="EMBL" id="KUG04390.1"/>
    </source>
</evidence>
<organism evidence="1">
    <name type="scientific">hydrocarbon metagenome</name>
    <dbReference type="NCBI Taxonomy" id="938273"/>
    <lineage>
        <taxon>unclassified sequences</taxon>
        <taxon>metagenomes</taxon>
        <taxon>ecological metagenomes</taxon>
    </lineage>
</organism>
<name>A0A0W8E7L0_9ZZZZ</name>
<dbReference type="EMBL" id="LNQE01001849">
    <property type="protein sequence ID" value="KUG04390.1"/>
    <property type="molecule type" value="Genomic_DNA"/>
</dbReference>
<dbReference type="AlphaFoldDB" id="A0A0W8E7L0"/>